<sequence>MATETELSKQCVPINKIPKHSVDWVMRVLVIRKGSVISYSNTRHEGTFQTVILVDDEGTKLQATLFNKHIDTWKDFLKTNKTYYIANGLLDRVNPNYTSVHKEIELTITDNTIIRESDHVVSTHNFSNGFVSLEQAEKLPNGAIFDLLCVLVTVNPIIEKGDSKRREIVVTNELMDCTTVTLWGDFALNDGAFLEKLKDDQPILGLCDVRVSIYKGIFGISTLPVSSVLINPIFQKALDLRAWREVIKAEKKAITTTPSKVMRKATEVTLPNIMDGTLADTQGALYKFKAKIIDILNTDEPWYSSYKKCHKKVQVKQHTTTCPNCNIQNVEYEMRYYLRLEVCTGEQRARVILFDAAQMLVGCNVEEYIKTTSENKEECMYYHRLVLIKDKEFNFLVRIDMNNSNPRRSLIAQEIHAIEDEAVIIMSDESKSLTPPTNRGKKSTALERHVLEDKSPIIVEEPQNVRPRRKRSKKSNALHVLEDEAPNIVAEVQSVRLRTKRGKKSNMQQIHVVGEESPNIVEEVRSVMPTTSTSKKINNEHLQIKTKFTKVES</sequence>
<keyword evidence="5" id="KW-0238">DNA-binding</keyword>
<dbReference type="GO" id="GO:0003677">
    <property type="term" value="F:DNA binding"/>
    <property type="evidence" value="ECO:0007669"/>
    <property type="project" value="UniProtKB-KW"/>
</dbReference>
<name>A0ABD2SYT9_9SOLN</name>
<evidence type="ECO:0000256" key="3">
    <source>
        <dbReference type="ARBA" id="ARBA00022771"/>
    </source>
</evidence>
<feature type="domain" description="Replication factor A C-terminal" evidence="7">
    <location>
        <begin position="288"/>
        <end position="418"/>
    </location>
</feature>
<keyword evidence="4" id="KW-0862">Zinc</keyword>
<protein>
    <submittedName>
        <fullName evidence="8">Uncharacterized protein</fullName>
    </submittedName>
</protein>
<dbReference type="Proteomes" id="UP001627284">
    <property type="component" value="Unassembled WGS sequence"/>
</dbReference>
<proteinExistence type="inferred from homology"/>
<dbReference type="InterPro" id="IPR012340">
    <property type="entry name" value="NA-bd_OB-fold"/>
</dbReference>
<dbReference type="EMBL" id="JBJKTR010000013">
    <property type="protein sequence ID" value="KAL3349104.1"/>
    <property type="molecule type" value="Genomic_DNA"/>
</dbReference>
<evidence type="ECO:0000313" key="9">
    <source>
        <dbReference type="Proteomes" id="UP001627284"/>
    </source>
</evidence>
<accession>A0ABD2SYT9</accession>
<dbReference type="PANTHER" id="PTHR47165:SF4">
    <property type="entry name" value="OS03G0429900 PROTEIN"/>
    <property type="match status" value="1"/>
</dbReference>
<keyword evidence="9" id="KW-1185">Reference proteome</keyword>
<evidence type="ECO:0000256" key="1">
    <source>
        <dbReference type="ARBA" id="ARBA00005690"/>
    </source>
</evidence>
<evidence type="ECO:0000259" key="7">
    <source>
        <dbReference type="Pfam" id="PF08646"/>
    </source>
</evidence>
<evidence type="ECO:0000259" key="6">
    <source>
        <dbReference type="Pfam" id="PF02721"/>
    </source>
</evidence>
<dbReference type="Pfam" id="PF02721">
    <property type="entry name" value="DUF223"/>
    <property type="match status" value="1"/>
</dbReference>
<dbReference type="Pfam" id="PF08646">
    <property type="entry name" value="Rep_fac-A_C"/>
    <property type="match status" value="1"/>
</dbReference>
<keyword evidence="3" id="KW-0863">Zinc-finger</keyword>
<dbReference type="PANTHER" id="PTHR47165">
    <property type="entry name" value="OS03G0429900 PROTEIN"/>
    <property type="match status" value="1"/>
</dbReference>
<dbReference type="GO" id="GO:0008270">
    <property type="term" value="F:zinc ion binding"/>
    <property type="evidence" value="ECO:0007669"/>
    <property type="project" value="UniProtKB-KW"/>
</dbReference>
<dbReference type="AlphaFoldDB" id="A0ABD2SYT9"/>
<comment type="similarity">
    <text evidence="1">Belongs to the replication factor A protein 1 family.</text>
</comment>
<dbReference type="SUPFAM" id="SSF50249">
    <property type="entry name" value="Nucleic acid-binding proteins"/>
    <property type="match status" value="3"/>
</dbReference>
<evidence type="ECO:0000256" key="5">
    <source>
        <dbReference type="ARBA" id="ARBA00023125"/>
    </source>
</evidence>
<dbReference type="InterPro" id="IPR013955">
    <property type="entry name" value="Rep_factor-A_C"/>
</dbReference>
<evidence type="ECO:0000256" key="2">
    <source>
        <dbReference type="ARBA" id="ARBA00022723"/>
    </source>
</evidence>
<reference evidence="8 9" key="1">
    <citation type="submission" date="2024-05" db="EMBL/GenBank/DDBJ databases">
        <title>De novo assembly of an allotetraploid wild potato.</title>
        <authorList>
            <person name="Hosaka A.J."/>
        </authorList>
    </citation>
    <scope>NUCLEOTIDE SEQUENCE [LARGE SCALE GENOMIC DNA]</scope>
    <source>
        <tissue evidence="8">Young leaves</tissue>
    </source>
</reference>
<organism evidence="8 9">
    <name type="scientific">Solanum stoloniferum</name>
    <dbReference type="NCBI Taxonomy" id="62892"/>
    <lineage>
        <taxon>Eukaryota</taxon>
        <taxon>Viridiplantae</taxon>
        <taxon>Streptophyta</taxon>
        <taxon>Embryophyta</taxon>
        <taxon>Tracheophyta</taxon>
        <taxon>Spermatophyta</taxon>
        <taxon>Magnoliopsida</taxon>
        <taxon>eudicotyledons</taxon>
        <taxon>Gunneridae</taxon>
        <taxon>Pentapetalae</taxon>
        <taxon>asterids</taxon>
        <taxon>lamiids</taxon>
        <taxon>Solanales</taxon>
        <taxon>Solanaceae</taxon>
        <taxon>Solanoideae</taxon>
        <taxon>Solaneae</taxon>
        <taxon>Solanum</taxon>
    </lineage>
</organism>
<keyword evidence="2" id="KW-0479">Metal-binding</keyword>
<comment type="caution">
    <text evidence="8">The sequence shown here is derived from an EMBL/GenBank/DDBJ whole genome shotgun (WGS) entry which is preliminary data.</text>
</comment>
<feature type="domain" description="Replication protein A 70 kDa DNA-binding subunit B/D first OB fold" evidence="6">
    <location>
        <begin position="20"/>
        <end position="116"/>
    </location>
</feature>
<dbReference type="InterPro" id="IPR003871">
    <property type="entry name" value="RFA1B/D_OB_1st"/>
</dbReference>
<evidence type="ECO:0000313" key="8">
    <source>
        <dbReference type="EMBL" id="KAL3349104.1"/>
    </source>
</evidence>
<dbReference type="Gene3D" id="2.40.50.140">
    <property type="entry name" value="Nucleic acid-binding proteins"/>
    <property type="match status" value="3"/>
</dbReference>
<gene>
    <name evidence="8" type="ORF">AABB24_022304</name>
</gene>
<dbReference type="FunFam" id="2.40.50.140:FF:000041">
    <property type="entry name" value="Replication protein A subunit"/>
    <property type="match status" value="1"/>
</dbReference>
<evidence type="ECO:0000256" key="4">
    <source>
        <dbReference type="ARBA" id="ARBA00022833"/>
    </source>
</evidence>